<dbReference type="EMBL" id="CP001857">
    <property type="protein sequence ID" value="ADB57943.1"/>
    <property type="molecule type" value="Genomic_DNA"/>
</dbReference>
<dbReference type="HAMAP" id="MF_00950">
    <property type="entry name" value="Spt5_arch"/>
    <property type="match status" value="1"/>
</dbReference>
<dbReference type="PaxDb" id="572546-Arcpr_0880"/>
<reference evidence="8 9" key="1">
    <citation type="journal article" date="2010" name="Stand. Genomic Sci.">
        <title>Complete genome sequence of Archaeoglobus profundus type strain (AV18).</title>
        <authorList>
            <person name="von Jan M."/>
            <person name="Lapidus A."/>
            <person name="Del Rio T.G."/>
            <person name="Copeland A."/>
            <person name="Tice H."/>
            <person name="Cheng J.F."/>
            <person name="Lucas S."/>
            <person name="Chen F."/>
            <person name="Nolan M."/>
            <person name="Goodwin L."/>
            <person name="Han C."/>
            <person name="Pitluck S."/>
            <person name="Liolios K."/>
            <person name="Ivanova N."/>
            <person name="Mavromatis K."/>
            <person name="Ovchinnikova G."/>
            <person name="Chertkov O."/>
            <person name="Pati A."/>
            <person name="Chen A."/>
            <person name="Palaniappan K."/>
            <person name="Land M."/>
            <person name="Hauser L."/>
            <person name="Chang Y.J."/>
            <person name="Jeffries C.D."/>
            <person name="Saunders E."/>
            <person name="Brettin T."/>
            <person name="Detter J.C."/>
            <person name="Chain P."/>
            <person name="Eichinger K."/>
            <person name="Huber H."/>
            <person name="Spring S."/>
            <person name="Rohde M."/>
            <person name="Goker M."/>
            <person name="Wirth R."/>
            <person name="Woyke T."/>
            <person name="Bristow J."/>
            <person name="Eisen J.A."/>
            <person name="Markowitz V."/>
            <person name="Hugenholtz P."/>
            <person name="Kyrpides N.C."/>
            <person name="Klenk H.P."/>
        </authorList>
    </citation>
    <scope>NUCLEOTIDE SEQUENCE [LARGE SCALE GENOMIC DNA]</scope>
    <source>
        <strain evidence="9">DSM 5631 / JCM 9629 / NBRC 100127 / Av18</strain>
    </source>
</reference>
<feature type="domain" description="NusG-like N-terminal" evidence="6">
    <location>
        <begin position="1"/>
        <end position="85"/>
    </location>
</feature>
<dbReference type="SUPFAM" id="SSF50104">
    <property type="entry name" value="Translation proteins SH3-like domain"/>
    <property type="match status" value="1"/>
</dbReference>
<proteinExistence type="inferred from homology"/>
<dbReference type="CDD" id="cd09887">
    <property type="entry name" value="NGN_Arch"/>
    <property type="match status" value="1"/>
</dbReference>
<dbReference type="AlphaFoldDB" id="D2RI18"/>
<evidence type="ECO:0000256" key="4">
    <source>
        <dbReference type="HAMAP-Rule" id="MF_00950"/>
    </source>
</evidence>
<gene>
    <name evidence="4" type="primary">spt5</name>
    <name evidence="8" type="ordered locus">Arcpr_0880</name>
</gene>
<dbReference type="InterPro" id="IPR005100">
    <property type="entry name" value="NGN-domain"/>
</dbReference>
<dbReference type="InterPro" id="IPR011590">
    <property type="entry name" value="Spt5_arc"/>
</dbReference>
<dbReference type="InterPro" id="IPR036735">
    <property type="entry name" value="NGN_dom_sf"/>
</dbReference>
<comment type="similarity">
    <text evidence="4">Belongs to the archaeal Spt5 family.</text>
</comment>
<name>D2RI18_ARCPA</name>
<dbReference type="CDD" id="cd06091">
    <property type="entry name" value="KOW_NusG"/>
    <property type="match status" value="1"/>
</dbReference>
<dbReference type="SMART" id="SM00738">
    <property type="entry name" value="NGN"/>
    <property type="match status" value="1"/>
</dbReference>
<evidence type="ECO:0000256" key="5">
    <source>
        <dbReference type="NCBIfam" id="TIGR00405"/>
    </source>
</evidence>
<dbReference type="InterPro" id="IPR014722">
    <property type="entry name" value="Rib_uL2_dom2"/>
</dbReference>
<dbReference type="KEGG" id="apo:Arcpr_0880"/>
<evidence type="ECO:0000259" key="6">
    <source>
        <dbReference type="SMART" id="SM00738"/>
    </source>
</evidence>
<dbReference type="Pfam" id="PF00467">
    <property type="entry name" value="KOW"/>
    <property type="match status" value="1"/>
</dbReference>
<keyword evidence="9" id="KW-1185">Reference proteome</keyword>
<evidence type="ECO:0000259" key="7">
    <source>
        <dbReference type="SMART" id="SM00739"/>
    </source>
</evidence>
<accession>D2RI18</accession>
<sequence length="148" mass="16642">MGKFFAVKTTVNQERIVANLMELAVKKYNLEVYSILAPKELRGYVLVEAKDIQNVRRAITGIPHARGILSGEIPFKEVEHFLTPKRAVEQIKEGYKVEIIAGPFKGEQAIVRRVDPSKNEITVELVEAVVPIPITVKADHVRVIERGE</sequence>
<dbReference type="InterPro" id="IPR005824">
    <property type="entry name" value="KOW"/>
</dbReference>
<keyword evidence="2 4" id="KW-0805">Transcription regulation</keyword>
<evidence type="ECO:0000256" key="2">
    <source>
        <dbReference type="ARBA" id="ARBA00023015"/>
    </source>
</evidence>
<dbReference type="NCBIfam" id="TIGR00405">
    <property type="entry name" value="KOW_elon_Spt5"/>
    <property type="match status" value="1"/>
</dbReference>
<evidence type="ECO:0000256" key="1">
    <source>
        <dbReference type="ARBA" id="ARBA00006956"/>
    </source>
</evidence>
<dbReference type="GO" id="GO:0006354">
    <property type="term" value="P:DNA-templated transcription elongation"/>
    <property type="evidence" value="ECO:0007669"/>
    <property type="project" value="InterPro"/>
</dbReference>
<evidence type="ECO:0000256" key="3">
    <source>
        <dbReference type="ARBA" id="ARBA00023163"/>
    </source>
</evidence>
<evidence type="ECO:0000313" key="8">
    <source>
        <dbReference type="EMBL" id="ADB57943.1"/>
    </source>
</evidence>
<dbReference type="Gene3D" id="2.30.30.30">
    <property type="match status" value="1"/>
</dbReference>
<dbReference type="GO" id="GO:0003746">
    <property type="term" value="F:translation elongation factor activity"/>
    <property type="evidence" value="ECO:0007669"/>
    <property type="project" value="InterPro"/>
</dbReference>
<feature type="domain" description="KOW" evidence="7">
    <location>
        <begin position="90"/>
        <end position="117"/>
    </location>
</feature>
<dbReference type="GO" id="GO:0006355">
    <property type="term" value="P:regulation of DNA-templated transcription"/>
    <property type="evidence" value="ECO:0007669"/>
    <property type="project" value="UniProtKB-UniRule"/>
</dbReference>
<dbReference type="Proteomes" id="UP000001901">
    <property type="component" value="Chromosome"/>
</dbReference>
<dbReference type="SMART" id="SM00739">
    <property type="entry name" value="KOW"/>
    <property type="match status" value="1"/>
</dbReference>
<evidence type="ECO:0000313" key="9">
    <source>
        <dbReference type="Proteomes" id="UP000001901"/>
    </source>
</evidence>
<comment type="function">
    <text evidence="4">Stimulates transcription elongation.</text>
</comment>
<dbReference type="Pfam" id="PF03439">
    <property type="entry name" value="Spt5-NGN"/>
    <property type="match status" value="1"/>
</dbReference>
<organism evidence="8 9">
    <name type="scientific">Archaeoglobus profundus (strain DSM 5631 / JCM 9629 / NBRC 100127 / Av18)</name>
    <dbReference type="NCBI Taxonomy" id="572546"/>
    <lineage>
        <taxon>Archaea</taxon>
        <taxon>Methanobacteriati</taxon>
        <taxon>Methanobacteriota</taxon>
        <taxon>Archaeoglobi</taxon>
        <taxon>Archaeoglobales</taxon>
        <taxon>Archaeoglobaceae</taxon>
        <taxon>Archaeoglobus</taxon>
    </lineage>
</organism>
<protein>
    <recommendedName>
        <fullName evidence="4 5">Transcription elongation factor Spt5</fullName>
    </recommendedName>
</protein>
<comment type="similarity">
    <text evidence="1">Belongs to the SPT5 family.</text>
</comment>
<dbReference type="InterPro" id="IPR008991">
    <property type="entry name" value="Translation_prot_SH3-like_sf"/>
</dbReference>
<dbReference type="eggNOG" id="arCOG01920">
    <property type="taxonomic scope" value="Archaea"/>
</dbReference>
<dbReference type="InterPro" id="IPR006645">
    <property type="entry name" value="NGN-like_dom"/>
</dbReference>
<comment type="subunit">
    <text evidence="4">Heterodimer composed of Spt4 and Spt5. Interacts with RNA polymerase (RNAP).</text>
</comment>
<dbReference type="STRING" id="572546.Arcpr_0880"/>
<dbReference type="HOGENOM" id="CLU_113589_0_0_2"/>
<keyword evidence="3 4" id="KW-0804">Transcription</keyword>
<dbReference type="Gene3D" id="3.30.70.940">
    <property type="entry name" value="NusG, N-terminal domain"/>
    <property type="match status" value="1"/>
</dbReference>